<dbReference type="SMART" id="SM00257">
    <property type="entry name" value="LysM"/>
    <property type="match status" value="1"/>
</dbReference>
<evidence type="ECO:0000256" key="2">
    <source>
        <dbReference type="ARBA" id="ARBA00023295"/>
    </source>
</evidence>
<dbReference type="Pfam" id="PF01476">
    <property type="entry name" value="LysM"/>
    <property type="match status" value="1"/>
</dbReference>
<accession>A0ABV8X364</accession>
<evidence type="ECO:0000256" key="1">
    <source>
        <dbReference type="ARBA" id="ARBA00022801"/>
    </source>
</evidence>
<dbReference type="PROSITE" id="PS51910">
    <property type="entry name" value="GH18_2"/>
    <property type="match status" value="1"/>
</dbReference>
<dbReference type="RefSeq" id="WP_378153813.1">
    <property type="nucleotide sequence ID" value="NZ_JBHSEC010000010.1"/>
</dbReference>
<feature type="domain" description="LysM" evidence="3">
    <location>
        <begin position="1"/>
        <end position="45"/>
    </location>
</feature>
<dbReference type="PANTHER" id="PTHR46066">
    <property type="entry name" value="CHITINASE DOMAIN-CONTAINING PROTEIN 1 FAMILY MEMBER"/>
    <property type="match status" value="1"/>
</dbReference>
<dbReference type="InterPro" id="IPR017853">
    <property type="entry name" value="GH"/>
</dbReference>
<keyword evidence="2" id="KW-0326">Glycosidase</keyword>
<sequence>MIYVVKSGDSLFSIARSHGTNAATLAAINELQDPDVLVVGQALIIPSTPDPNRPEIVVNSYAEWYTDLPSKNLLEEAQRRSILLTYLMPFAYDVKRDGTLTPLNWGGLGEIAVENNAIPTIVLTNLEEGAFSDTLAEKIFASEELQNKLIDAALAEAKTHNAKDIHFDFEYLRAEDREAYVAFLKKVKDRISPMGFTLSAALPPKSSANQPGKWYAGHDYKKIGEVVDFVVIMTYEWGYSGGPPMAVSPIGPVREVLEYAITEIPPKKILMGQNLYGYDWTLPYAPGNPYAKALSPQGALNLARERNAAIQYDEKAQAPFFNYWLEGKEHVVWFEDARSIQAKFNLLKELGLLGISYWHLAFSFPQNWQLLSEMFHVKKGGV</sequence>
<reference evidence="6" key="1">
    <citation type="journal article" date="2019" name="Int. J. Syst. Evol. Microbiol.">
        <title>The Global Catalogue of Microorganisms (GCM) 10K type strain sequencing project: providing services to taxonomists for standard genome sequencing and annotation.</title>
        <authorList>
            <consortium name="The Broad Institute Genomics Platform"/>
            <consortium name="The Broad Institute Genome Sequencing Center for Infectious Disease"/>
            <person name="Wu L."/>
            <person name="Ma J."/>
        </authorList>
    </citation>
    <scope>NUCLEOTIDE SEQUENCE [LARGE SCALE GENOMIC DNA]</scope>
    <source>
        <strain evidence="6">CCUG 59778</strain>
    </source>
</reference>
<dbReference type="GO" id="GO:0016787">
    <property type="term" value="F:hydrolase activity"/>
    <property type="evidence" value="ECO:0007669"/>
    <property type="project" value="UniProtKB-KW"/>
</dbReference>
<dbReference type="InterPro" id="IPR001223">
    <property type="entry name" value="Glyco_hydro18_cat"/>
</dbReference>
<comment type="caution">
    <text evidence="5">The sequence shown here is derived from an EMBL/GenBank/DDBJ whole genome shotgun (WGS) entry which is preliminary data.</text>
</comment>
<gene>
    <name evidence="5" type="ORF">ACFOZY_07165</name>
</gene>
<dbReference type="Gene3D" id="3.10.50.10">
    <property type="match status" value="1"/>
</dbReference>
<dbReference type="SUPFAM" id="SSF51445">
    <property type="entry name" value="(Trans)glycosidases"/>
    <property type="match status" value="1"/>
</dbReference>
<keyword evidence="6" id="KW-1185">Reference proteome</keyword>
<organism evidence="5 6">
    <name type="scientific">Chungangia koreensis</name>
    <dbReference type="NCBI Taxonomy" id="752657"/>
    <lineage>
        <taxon>Bacteria</taxon>
        <taxon>Bacillati</taxon>
        <taxon>Bacillota</taxon>
        <taxon>Bacilli</taxon>
        <taxon>Lactobacillales</taxon>
        <taxon>Chungangia</taxon>
    </lineage>
</organism>
<evidence type="ECO:0000259" key="3">
    <source>
        <dbReference type="PROSITE" id="PS51782"/>
    </source>
</evidence>
<dbReference type="InterPro" id="IPR029070">
    <property type="entry name" value="Chitinase_insertion_sf"/>
</dbReference>
<dbReference type="InterPro" id="IPR011583">
    <property type="entry name" value="Chitinase_II/V-like_cat"/>
</dbReference>
<dbReference type="InterPro" id="IPR036779">
    <property type="entry name" value="LysM_dom_sf"/>
</dbReference>
<dbReference type="SUPFAM" id="SSF54106">
    <property type="entry name" value="LysM domain"/>
    <property type="match status" value="1"/>
</dbReference>
<dbReference type="Gene3D" id="3.10.350.10">
    <property type="entry name" value="LysM domain"/>
    <property type="match status" value="1"/>
</dbReference>
<dbReference type="Pfam" id="PF00704">
    <property type="entry name" value="Glyco_hydro_18"/>
    <property type="match status" value="1"/>
</dbReference>
<evidence type="ECO:0000313" key="5">
    <source>
        <dbReference type="EMBL" id="MFC4410216.1"/>
    </source>
</evidence>
<dbReference type="Proteomes" id="UP001595817">
    <property type="component" value="Unassembled WGS sequence"/>
</dbReference>
<dbReference type="Gene3D" id="3.20.20.80">
    <property type="entry name" value="Glycosidases"/>
    <property type="match status" value="1"/>
</dbReference>
<dbReference type="PANTHER" id="PTHR46066:SF2">
    <property type="entry name" value="CHITINASE DOMAIN-CONTAINING PROTEIN 1"/>
    <property type="match status" value="1"/>
</dbReference>
<dbReference type="InterPro" id="IPR018392">
    <property type="entry name" value="LysM"/>
</dbReference>
<name>A0ABV8X364_9LACT</name>
<evidence type="ECO:0000259" key="4">
    <source>
        <dbReference type="PROSITE" id="PS51910"/>
    </source>
</evidence>
<feature type="domain" description="GH18" evidence="4">
    <location>
        <begin position="55"/>
        <end position="381"/>
    </location>
</feature>
<evidence type="ECO:0000313" key="6">
    <source>
        <dbReference type="Proteomes" id="UP001595817"/>
    </source>
</evidence>
<dbReference type="EMBL" id="JBHSEC010000010">
    <property type="protein sequence ID" value="MFC4410216.1"/>
    <property type="molecule type" value="Genomic_DNA"/>
</dbReference>
<keyword evidence="1 5" id="KW-0378">Hydrolase</keyword>
<dbReference type="SMART" id="SM00636">
    <property type="entry name" value="Glyco_18"/>
    <property type="match status" value="1"/>
</dbReference>
<dbReference type="InterPro" id="IPR041704">
    <property type="entry name" value="CFLE_GH18"/>
</dbReference>
<dbReference type="CDD" id="cd00118">
    <property type="entry name" value="LysM"/>
    <property type="match status" value="1"/>
</dbReference>
<dbReference type="PROSITE" id="PS51782">
    <property type="entry name" value="LYSM"/>
    <property type="match status" value="1"/>
</dbReference>
<protein>
    <submittedName>
        <fullName evidence="5">Glycosyl hydrolase family 18 protein</fullName>
    </submittedName>
</protein>
<dbReference type="CDD" id="cd02874">
    <property type="entry name" value="GH18_CFLE_spore_hydrolase"/>
    <property type="match status" value="1"/>
</dbReference>
<proteinExistence type="predicted"/>